<dbReference type="AlphaFoldDB" id="A0A9P3GML2"/>
<feature type="coiled-coil region" evidence="1">
    <location>
        <begin position="113"/>
        <end position="140"/>
    </location>
</feature>
<dbReference type="OrthoDB" id="3266879at2759"/>
<accession>A0A9P3GML2</accession>
<evidence type="ECO:0000256" key="2">
    <source>
        <dbReference type="SAM" id="MobiDB-lite"/>
    </source>
</evidence>
<name>A0A9P3GML2_9APHY</name>
<evidence type="ECO:0008006" key="5">
    <source>
        <dbReference type="Google" id="ProtNLM"/>
    </source>
</evidence>
<proteinExistence type="predicted"/>
<keyword evidence="1" id="KW-0175">Coiled coil</keyword>
<evidence type="ECO:0000256" key="1">
    <source>
        <dbReference type="SAM" id="Coils"/>
    </source>
</evidence>
<comment type="caution">
    <text evidence="3">The sequence shown here is derived from an EMBL/GenBank/DDBJ whole genome shotgun (WGS) entry which is preliminary data.</text>
</comment>
<sequence length="244" mass="25370">MIRAQASRTLAAATRTPARAAALPRRTYATIPDPQKPTDAPKPNDVPAAGGSNTLALLVAGTAVLVGGWWYMQPGAADPHAQRLKDQQELERKALAAKDAGRATAHDAVRETEAGYEATKAAAKDKLEQARAEAGSAAADIRGKLDAVKAQTAQTYDSAKNAAASTVNDATRRAEATYGDAKRAAADAAHKVEAESQSWGQWLGSWVGYGKAKTAEAADDAKRDVAQKVAAGAGKVEAEANKRA</sequence>
<reference evidence="3 4" key="1">
    <citation type="submission" date="2021-08" db="EMBL/GenBank/DDBJ databases">
        <title>Draft Genome Sequence of Phanerochaete sordida strain YK-624.</title>
        <authorList>
            <person name="Mori T."/>
            <person name="Dohra H."/>
            <person name="Suzuki T."/>
            <person name="Kawagishi H."/>
            <person name="Hirai H."/>
        </authorList>
    </citation>
    <scope>NUCLEOTIDE SEQUENCE [LARGE SCALE GENOMIC DNA]</scope>
    <source>
        <strain evidence="3 4">YK-624</strain>
    </source>
</reference>
<feature type="region of interest" description="Disordered" evidence="2">
    <location>
        <begin position="25"/>
        <end position="48"/>
    </location>
</feature>
<evidence type="ECO:0000313" key="3">
    <source>
        <dbReference type="EMBL" id="GJE97718.1"/>
    </source>
</evidence>
<dbReference type="Proteomes" id="UP000703269">
    <property type="component" value="Unassembled WGS sequence"/>
</dbReference>
<dbReference type="EMBL" id="BPQB01000076">
    <property type="protein sequence ID" value="GJE97718.1"/>
    <property type="molecule type" value="Genomic_DNA"/>
</dbReference>
<protein>
    <recommendedName>
        <fullName evidence="5">Late embryogenesis abundant protein</fullName>
    </recommendedName>
</protein>
<evidence type="ECO:0000313" key="4">
    <source>
        <dbReference type="Proteomes" id="UP000703269"/>
    </source>
</evidence>
<gene>
    <name evidence="3" type="ORF">PsYK624_139390</name>
</gene>
<organism evidence="3 4">
    <name type="scientific">Phanerochaete sordida</name>
    <dbReference type="NCBI Taxonomy" id="48140"/>
    <lineage>
        <taxon>Eukaryota</taxon>
        <taxon>Fungi</taxon>
        <taxon>Dikarya</taxon>
        <taxon>Basidiomycota</taxon>
        <taxon>Agaricomycotina</taxon>
        <taxon>Agaricomycetes</taxon>
        <taxon>Polyporales</taxon>
        <taxon>Phanerochaetaceae</taxon>
        <taxon>Phanerochaete</taxon>
    </lineage>
</organism>
<keyword evidence="4" id="KW-1185">Reference proteome</keyword>